<proteinExistence type="predicted"/>
<organism evidence="2 3">
    <name type="scientific">Candida verbasci</name>
    <dbReference type="NCBI Taxonomy" id="1227364"/>
    <lineage>
        <taxon>Eukaryota</taxon>
        <taxon>Fungi</taxon>
        <taxon>Dikarya</taxon>
        <taxon>Ascomycota</taxon>
        <taxon>Saccharomycotina</taxon>
        <taxon>Pichiomycetes</taxon>
        <taxon>Debaryomycetaceae</taxon>
        <taxon>Candida/Lodderomyces clade</taxon>
        <taxon>Candida</taxon>
    </lineage>
</organism>
<gene>
    <name evidence="2" type="ORF">CANVERA_P5225</name>
</gene>
<dbReference type="EMBL" id="CANTUO010000007">
    <property type="protein sequence ID" value="CAI5760717.1"/>
    <property type="molecule type" value="Genomic_DNA"/>
</dbReference>
<evidence type="ECO:0000313" key="3">
    <source>
        <dbReference type="Proteomes" id="UP001152885"/>
    </source>
</evidence>
<evidence type="ECO:0000256" key="1">
    <source>
        <dbReference type="SAM" id="Phobius"/>
    </source>
</evidence>
<evidence type="ECO:0000313" key="2">
    <source>
        <dbReference type="EMBL" id="CAI5760717.1"/>
    </source>
</evidence>
<protein>
    <submittedName>
        <fullName evidence="2">Uncharacterized protein</fullName>
    </submittedName>
</protein>
<accession>A0A9W4XFQ3</accession>
<dbReference type="AlphaFoldDB" id="A0A9W4XFQ3"/>
<sequence length="165" mass="19470">MSKDKSNTNLTTETVIEQLESEDEKDSQDHYNLVSLNICKCDSCIRWSTRYQQQFSMSYIILGSLFPLIWIYYSIIIFSLLINRYKPMSIAKFIEIHTGKKIIPKHFGDGYVKNHKLNHGEMIELLGYNLLAFTIYGFMVILFWFAFQKYTFVVPPFDAEHTYAY</sequence>
<keyword evidence="1" id="KW-0812">Transmembrane</keyword>
<keyword evidence="1" id="KW-0472">Membrane</keyword>
<name>A0A9W4XFQ3_9ASCO</name>
<feature type="transmembrane region" description="Helical" evidence="1">
    <location>
        <begin position="125"/>
        <end position="147"/>
    </location>
</feature>
<keyword evidence="1" id="KW-1133">Transmembrane helix</keyword>
<keyword evidence="3" id="KW-1185">Reference proteome</keyword>
<reference evidence="2" key="1">
    <citation type="submission" date="2022-12" db="EMBL/GenBank/DDBJ databases">
        <authorList>
            <person name="Brejova B."/>
        </authorList>
    </citation>
    <scope>NUCLEOTIDE SEQUENCE</scope>
</reference>
<feature type="transmembrane region" description="Helical" evidence="1">
    <location>
        <begin position="57"/>
        <end position="82"/>
    </location>
</feature>
<dbReference type="Proteomes" id="UP001152885">
    <property type="component" value="Unassembled WGS sequence"/>
</dbReference>
<comment type="caution">
    <text evidence="2">The sequence shown here is derived from an EMBL/GenBank/DDBJ whole genome shotgun (WGS) entry which is preliminary data.</text>
</comment>